<dbReference type="AlphaFoldDB" id="A0A7L9RTH4"/>
<gene>
    <name evidence="12" type="primary">phrA</name>
    <name evidence="12" type="ORF">CPBP_00481</name>
</gene>
<dbReference type="GO" id="GO:0032922">
    <property type="term" value="P:circadian regulation of gene expression"/>
    <property type="evidence" value="ECO:0007669"/>
    <property type="project" value="TreeGrafter"/>
</dbReference>
<evidence type="ECO:0000256" key="10">
    <source>
        <dbReference type="RuleBase" id="RU004182"/>
    </source>
</evidence>
<evidence type="ECO:0000256" key="4">
    <source>
        <dbReference type="ARBA" id="ARBA00022630"/>
    </source>
</evidence>
<dbReference type="GO" id="GO:0043153">
    <property type="term" value="P:entrainment of circadian clock by photoperiod"/>
    <property type="evidence" value="ECO:0007669"/>
    <property type="project" value="TreeGrafter"/>
</dbReference>
<evidence type="ECO:0000256" key="7">
    <source>
        <dbReference type="ARBA" id="ARBA00033999"/>
    </source>
</evidence>
<keyword evidence="5 8" id="KW-0274">FAD</keyword>
<evidence type="ECO:0000256" key="1">
    <source>
        <dbReference type="ARBA" id="ARBA00001932"/>
    </source>
</evidence>
<dbReference type="KEGG" id="pbal:CPBP_00481"/>
<keyword evidence="4 8" id="KW-0285">Flavoprotein</keyword>
<evidence type="ECO:0000256" key="6">
    <source>
        <dbReference type="ARBA" id="ARBA00022991"/>
    </source>
</evidence>
<comment type="catalytic activity">
    <reaction evidence="7">
        <text>cyclobutadipyrimidine (in DNA) = 2 pyrimidine residues (in DNA).</text>
        <dbReference type="EC" id="4.1.99.3"/>
    </reaction>
</comment>
<accession>A0A7L9RTH4</accession>
<evidence type="ECO:0000313" key="12">
    <source>
        <dbReference type="EMBL" id="QOL19715.1"/>
    </source>
</evidence>
<dbReference type="InterPro" id="IPR006050">
    <property type="entry name" value="DNA_photolyase_N"/>
</dbReference>
<evidence type="ECO:0000256" key="3">
    <source>
        <dbReference type="ARBA" id="ARBA00014046"/>
    </source>
</evidence>
<dbReference type="GO" id="GO:0003904">
    <property type="term" value="F:deoxyribodipyrimidine photo-lyase activity"/>
    <property type="evidence" value="ECO:0007669"/>
    <property type="project" value="UniProtKB-EC"/>
</dbReference>
<evidence type="ECO:0000313" key="13">
    <source>
        <dbReference type="Proteomes" id="UP000594001"/>
    </source>
</evidence>
<dbReference type="InterPro" id="IPR036155">
    <property type="entry name" value="Crypto/Photolyase_N_sf"/>
</dbReference>
<feature type="binding site" evidence="8">
    <location>
        <begin position="238"/>
        <end position="242"/>
    </location>
    <ligand>
        <name>FAD</name>
        <dbReference type="ChEBI" id="CHEBI:57692"/>
    </ligand>
</feature>
<proteinExistence type="inferred from homology"/>
<dbReference type="Gene3D" id="3.40.50.620">
    <property type="entry name" value="HUPs"/>
    <property type="match status" value="1"/>
</dbReference>
<dbReference type="Pfam" id="PF03441">
    <property type="entry name" value="FAD_binding_7"/>
    <property type="match status" value="1"/>
</dbReference>
<feature type="site" description="Electron transfer via tryptophanyl radical" evidence="9">
    <location>
        <position position="310"/>
    </location>
</feature>
<name>A0A7L9RTH4_9PROT</name>
<organism evidence="12 13">
    <name type="scientific">Candidatus Bodocaedibacter vickermanii</name>
    <dbReference type="NCBI Taxonomy" id="2741701"/>
    <lineage>
        <taxon>Bacteria</taxon>
        <taxon>Pseudomonadati</taxon>
        <taxon>Pseudomonadota</taxon>
        <taxon>Alphaproteobacteria</taxon>
        <taxon>Holosporales</taxon>
        <taxon>Candidatus Paracaedibacteraceae</taxon>
        <taxon>Candidatus Bodocaedibacter</taxon>
    </lineage>
</organism>
<protein>
    <recommendedName>
        <fullName evidence="3">Deoxyribodipyrimidine photo-lyase</fullName>
        <ecNumber evidence="2">4.1.99.3</ecNumber>
    </recommendedName>
</protein>
<dbReference type="Proteomes" id="UP000594001">
    <property type="component" value="Chromosome"/>
</dbReference>
<dbReference type="Gene3D" id="1.25.40.80">
    <property type="match status" value="1"/>
</dbReference>
<dbReference type="RefSeq" id="WP_350332459.1">
    <property type="nucleotide sequence ID" value="NZ_CP054719.1"/>
</dbReference>
<dbReference type="PROSITE" id="PS00691">
    <property type="entry name" value="DNA_PHOTOLYASES_1_2"/>
    <property type="match status" value="1"/>
</dbReference>
<dbReference type="Pfam" id="PF00875">
    <property type="entry name" value="DNA_photolyase"/>
    <property type="match status" value="1"/>
</dbReference>
<dbReference type="GO" id="GO:0005737">
    <property type="term" value="C:cytoplasm"/>
    <property type="evidence" value="ECO:0007669"/>
    <property type="project" value="TreeGrafter"/>
</dbReference>
<evidence type="ECO:0000259" key="11">
    <source>
        <dbReference type="PROSITE" id="PS51645"/>
    </source>
</evidence>
<dbReference type="EMBL" id="CP054719">
    <property type="protein sequence ID" value="QOL19715.1"/>
    <property type="molecule type" value="Genomic_DNA"/>
</dbReference>
<keyword evidence="12" id="KW-0456">Lyase</keyword>
<feature type="binding site" evidence="8">
    <location>
        <position position="226"/>
    </location>
    <ligand>
        <name>FAD</name>
        <dbReference type="ChEBI" id="CHEBI:57692"/>
    </ligand>
</feature>
<dbReference type="InterPro" id="IPR005101">
    <property type="entry name" value="Cryptochr/Photolyase_FAD-bd"/>
</dbReference>
<sequence length="479" mass="55178">MSLKTIVWFRQDLRIHDNPALEYAAARGTIIPVYILDDDAPGQWKLGGASRWWLHHSLQSLSNSLESKGHRLHIFAGDPQQILSDLQHQTQSDTIVWNRCYEPFSIARDKAIKESMTSAGINVKSFNASLLFEPWTIKNLQGNFFKVFTPFWKHCLQQSVDPITLSGNSLDSAIPFLETLETSVQLDDFKLLPSNPNWATGFDWSPGEFTALHKLNEFFETAVMSYKEQRDYMDKSATSMLSPHLHFGEISPRLIYHRCQELMALGQGDLSGVQHFLSELGWREFSYHLLYHFPVLPTEPFRSEFNQFEWGNNPDDLRKWQQGKTGFPIIDAAMQELWQTGYMHNRARMIVASFLTKNLLIHWRHGAEWFWDTLVDADLASNSASWQWVAGCGVDAAPYFRIFNPITQGEKFDPDGIYVKRWIPELRDLDVKYIHQPWTAPLSVLKDAGVRLGHTYPEPMVDLKATRNRALQAYAGIRE</sequence>
<dbReference type="SUPFAM" id="SSF52425">
    <property type="entry name" value="Cryptochrome/photolyase, N-terminal domain"/>
    <property type="match status" value="1"/>
</dbReference>
<evidence type="ECO:0000256" key="9">
    <source>
        <dbReference type="PIRSR" id="PIRSR602081-2"/>
    </source>
</evidence>
<evidence type="ECO:0000256" key="2">
    <source>
        <dbReference type="ARBA" id="ARBA00013149"/>
    </source>
</evidence>
<dbReference type="PANTHER" id="PTHR11455:SF18">
    <property type="entry name" value="SI:CH1073-390K14.1"/>
    <property type="match status" value="1"/>
</dbReference>
<feature type="site" description="Electron transfer via tryptophanyl radical" evidence="9">
    <location>
        <position position="386"/>
    </location>
</feature>
<dbReference type="PROSITE" id="PS51645">
    <property type="entry name" value="PHR_CRY_ALPHA_BETA"/>
    <property type="match status" value="1"/>
</dbReference>
<keyword evidence="13" id="KW-1185">Reference proteome</keyword>
<dbReference type="InterPro" id="IPR014729">
    <property type="entry name" value="Rossmann-like_a/b/a_fold"/>
</dbReference>
<dbReference type="PANTHER" id="PTHR11455">
    <property type="entry name" value="CRYPTOCHROME"/>
    <property type="match status" value="1"/>
</dbReference>
<dbReference type="InterPro" id="IPR036134">
    <property type="entry name" value="Crypto/Photolyase_FAD-like_sf"/>
</dbReference>
<comment type="cofactor">
    <cofactor evidence="8">
        <name>FAD</name>
        <dbReference type="ChEBI" id="CHEBI:57692"/>
    </cofactor>
    <text evidence="8">Binds 1 FAD per subunit.</text>
</comment>
<feature type="site" description="Electron transfer via tryptophanyl radical" evidence="9">
    <location>
        <position position="363"/>
    </location>
</feature>
<feature type="domain" description="Photolyase/cryptochrome alpha/beta" evidence="11">
    <location>
        <begin position="3"/>
        <end position="131"/>
    </location>
</feature>
<feature type="binding site" evidence="8">
    <location>
        <position position="276"/>
    </location>
    <ligand>
        <name>FAD</name>
        <dbReference type="ChEBI" id="CHEBI:57692"/>
    </ligand>
</feature>
<dbReference type="EC" id="4.1.99.3" evidence="2"/>
<feature type="binding site" evidence="8">
    <location>
        <begin position="376"/>
        <end position="378"/>
    </location>
    <ligand>
        <name>FAD</name>
        <dbReference type="ChEBI" id="CHEBI:57692"/>
    </ligand>
</feature>
<dbReference type="Gene3D" id="1.10.579.10">
    <property type="entry name" value="DNA Cyclobutane Dipyrimidine Photolyase, subunit A, domain 3"/>
    <property type="match status" value="1"/>
</dbReference>
<dbReference type="GO" id="GO:0000719">
    <property type="term" value="P:photoreactive repair"/>
    <property type="evidence" value="ECO:0007669"/>
    <property type="project" value="UniProtKB-ARBA"/>
</dbReference>
<dbReference type="FunFam" id="1.10.579.10:FF:000003">
    <property type="entry name" value="Deoxyribodipyrimidine photo-lyase"/>
    <property type="match status" value="1"/>
</dbReference>
<dbReference type="InterPro" id="IPR002081">
    <property type="entry name" value="Cryptochrome/DNA_photolyase_1"/>
</dbReference>
<dbReference type="PRINTS" id="PR00147">
    <property type="entry name" value="DNAPHOTLYASE"/>
</dbReference>
<comment type="similarity">
    <text evidence="10">Belongs to the DNA photolyase family.</text>
</comment>
<dbReference type="GO" id="GO:0003677">
    <property type="term" value="F:DNA binding"/>
    <property type="evidence" value="ECO:0007669"/>
    <property type="project" value="TreeGrafter"/>
</dbReference>
<keyword evidence="6 10" id="KW-0157">Chromophore</keyword>
<evidence type="ECO:0000256" key="8">
    <source>
        <dbReference type="PIRSR" id="PIRSR602081-1"/>
    </source>
</evidence>
<dbReference type="InterPro" id="IPR018394">
    <property type="entry name" value="DNA_photolyase_1_CS_C"/>
</dbReference>
<evidence type="ECO:0000256" key="5">
    <source>
        <dbReference type="ARBA" id="ARBA00022827"/>
    </source>
</evidence>
<comment type="cofactor">
    <cofactor evidence="1">
        <name>(6R)-5,10-methylene-5,6,7,8-tetrahydrofolate</name>
        <dbReference type="ChEBI" id="CHEBI:15636"/>
    </cofactor>
</comment>
<dbReference type="SUPFAM" id="SSF48173">
    <property type="entry name" value="Cryptochrome/photolyase FAD-binding domain"/>
    <property type="match status" value="1"/>
</dbReference>
<reference evidence="12 13" key="1">
    <citation type="submission" date="2020-06" db="EMBL/GenBank/DDBJ databases">
        <title>The endosymbiont of the kinetoplastid Bodo saltans is a Paracaedibacter-like alpha-proteobacterium possessing a putative toxin-antitoxin system.</title>
        <authorList>
            <person name="Midha S."/>
            <person name="Rigden D.J."/>
            <person name="Siozios S."/>
            <person name="Hurst G.D.D."/>
            <person name="Jackson A.P."/>
        </authorList>
    </citation>
    <scope>NUCLEOTIDE SEQUENCE [LARGE SCALE GENOMIC DNA]</scope>
    <source>
        <strain evidence="12">Lake Konstanz</strain>
    </source>
</reference>
<dbReference type="GO" id="GO:0071949">
    <property type="term" value="F:FAD binding"/>
    <property type="evidence" value="ECO:0007669"/>
    <property type="project" value="TreeGrafter"/>
</dbReference>